<accession>A0A4P9W084</accession>
<evidence type="ECO:0000313" key="11">
    <source>
        <dbReference type="EMBL" id="RKO84725.1"/>
    </source>
</evidence>
<keyword evidence="2" id="KW-0378">Hydrolase</keyword>
<feature type="domain" description="SEC63" evidence="10">
    <location>
        <begin position="99"/>
        <end position="411"/>
    </location>
</feature>
<dbReference type="Gene3D" id="1.10.10.10">
    <property type="entry name" value="Winged helix-like DNA-binding domain superfamily/Winged helix DNA-binding domain"/>
    <property type="match status" value="1"/>
</dbReference>
<evidence type="ECO:0000256" key="3">
    <source>
        <dbReference type="ARBA" id="ARBA00022806"/>
    </source>
</evidence>
<dbReference type="Gene3D" id="1.10.3380.10">
    <property type="entry name" value="Sec63 N-terminal domain-like domain"/>
    <property type="match status" value="1"/>
</dbReference>
<evidence type="ECO:0000256" key="2">
    <source>
        <dbReference type="ARBA" id="ARBA00022801"/>
    </source>
</evidence>
<gene>
    <name evidence="11" type="ORF">BDK51DRAFT_31729</name>
</gene>
<dbReference type="InterPro" id="IPR052247">
    <property type="entry name" value="Meiotic_Crossover_Helicase"/>
</dbReference>
<dbReference type="FunFam" id="1.10.10.10:FF:000012">
    <property type="entry name" value="U5 small nuclear ribonucleoprotein helicase"/>
    <property type="match status" value="1"/>
</dbReference>
<evidence type="ECO:0000256" key="8">
    <source>
        <dbReference type="ARBA" id="ARBA00034808"/>
    </source>
</evidence>
<evidence type="ECO:0000256" key="5">
    <source>
        <dbReference type="ARBA" id="ARBA00023235"/>
    </source>
</evidence>
<dbReference type="Pfam" id="PF02889">
    <property type="entry name" value="Sec63"/>
    <property type="match status" value="1"/>
</dbReference>
<proteinExistence type="predicted"/>
<evidence type="ECO:0000256" key="9">
    <source>
        <dbReference type="ARBA" id="ARBA00048988"/>
    </source>
</evidence>
<dbReference type="InterPro" id="IPR057842">
    <property type="entry name" value="WH_MER3"/>
</dbReference>
<reference evidence="12" key="1">
    <citation type="journal article" date="2018" name="Nat. Microbiol.">
        <title>Leveraging single-cell genomics to expand the fungal tree of life.</title>
        <authorList>
            <person name="Ahrendt S.R."/>
            <person name="Quandt C.A."/>
            <person name="Ciobanu D."/>
            <person name="Clum A."/>
            <person name="Salamov A."/>
            <person name="Andreopoulos B."/>
            <person name="Cheng J.F."/>
            <person name="Woyke T."/>
            <person name="Pelin A."/>
            <person name="Henrissat B."/>
            <person name="Reynolds N.K."/>
            <person name="Benny G.L."/>
            <person name="Smith M.E."/>
            <person name="James T.Y."/>
            <person name="Grigoriev I.V."/>
        </authorList>
    </citation>
    <scope>NUCLEOTIDE SEQUENCE [LARGE SCALE GENOMIC DNA]</scope>
</reference>
<dbReference type="InterPro" id="IPR004179">
    <property type="entry name" value="Sec63-dom"/>
</dbReference>
<dbReference type="GO" id="GO:0051321">
    <property type="term" value="P:meiotic cell cycle"/>
    <property type="evidence" value="ECO:0007669"/>
    <property type="project" value="UniProtKB-KW"/>
</dbReference>
<dbReference type="GO" id="GO:0016787">
    <property type="term" value="F:hydrolase activity"/>
    <property type="evidence" value="ECO:0007669"/>
    <property type="project" value="UniProtKB-KW"/>
</dbReference>
<evidence type="ECO:0000256" key="7">
    <source>
        <dbReference type="ARBA" id="ARBA00034617"/>
    </source>
</evidence>
<keyword evidence="1" id="KW-0547">Nucleotide-binding</keyword>
<keyword evidence="3" id="KW-0347">Helicase</keyword>
<dbReference type="EC" id="5.6.2.4" evidence="8"/>
<dbReference type="GO" id="GO:0005524">
    <property type="term" value="F:ATP binding"/>
    <property type="evidence" value="ECO:0007669"/>
    <property type="project" value="UniProtKB-KW"/>
</dbReference>
<dbReference type="GO" id="GO:0043138">
    <property type="term" value="F:3'-5' DNA helicase activity"/>
    <property type="evidence" value="ECO:0007669"/>
    <property type="project" value="UniProtKB-EC"/>
</dbReference>
<dbReference type="Proteomes" id="UP000269721">
    <property type="component" value="Unassembled WGS sequence"/>
</dbReference>
<evidence type="ECO:0000259" key="10">
    <source>
        <dbReference type="SMART" id="SM00973"/>
    </source>
</evidence>
<keyword evidence="12" id="KW-1185">Reference proteome</keyword>
<comment type="catalytic activity">
    <reaction evidence="7">
        <text>Couples ATP hydrolysis with the unwinding of duplex DNA by translocating in the 3'-5' direction.</text>
        <dbReference type="EC" id="5.6.2.4"/>
    </reaction>
</comment>
<comment type="catalytic activity">
    <reaction evidence="9">
        <text>ATP + H2O = ADP + phosphate + H(+)</text>
        <dbReference type="Rhea" id="RHEA:13065"/>
        <dbReference type="ChEBI" id="CHEBI:15377"/>
        <dbReference type="ChEBI" id="CHEBI:15378"/>
        <dbReference type="ChEBI" id="CHEBI:30616"/>
        <dbReference type="ChEBI" id="CHEBI:43474"/>
        <dbReference type="ChEBI" id="CHEBI:456216"/>
        <dbReference type="EC" id="5.6.2.4"/>
    </reaction>
</comment>
<evidence type="ECO:0000256" key="6">
    <source>
        <dbReference type="ARBA" id="ARBA00023254"/>
    </source>
</evidence>
<evidence type="ECO:0000313" key="12">
    <source>
        <dbReference type="Proteomes" id="UP000269721"/>
    </source>
</evidence>
<feature type="non-terminal residue" evidence="11">
    <location>
        <position position="1"/>
    </location>
</feature>
<dbReference type="InterPro" id="IPR036388">
    <property type="entry name" value="WH-like_DNA-bd_sf"/>
</dbReference>
<dbReference type="PANTHER" id="PTHR47835:SF3">
    <property type="entry name" value="HELICASE FOR MEIOSIS 1"/>
    <property type="match status" value="1"/>
</dbReference>
<dbReference type="Pfam" id="PF23445">
    <property type="entry name" value="WHD_SNRNP200"/>
    <property type="match status" value="1"/>
</dbReference>
<dbReference type="EMBL" id="KZ999797">
    <property type="protein sequence ID" value="RKO84725.1"/>
    <property type="molecule type" value="Genomic_DNA"/>
</dbReference>
<organism evidence="11 12">
    <name type="scientific">Blyttiomyces helicus</name>
    <dbReference type="NCBI Taxonomy" id="388810"/>
    <lineage>
        <taxon>Eukaryota</taxon>
        <taxon>Fungi</taxon>
        <taxon>Fungi incertae sedis</taxon>
        <taxon>Chytridiomycota</taxon>
        <taxon>Chytridiomycota incertae sedis</taxon>
        <taxon>Chytridiomycetes</taxon>
        <taxon>Chytridiomycetes incertae sedis</taxon>
        <taxon>Blyttiomyces</taxon>
    </lineage>
</organism>
<evidence type="ECO:0000256" key="4">
    <source>
        <dbReference type="ARBA" id="ARBA00022840"/>
    </source>
</evidence>
<keyword evidence="6" id="KW-0469">Meiosis</keyword>
<dbReference type="PANTHER" id="PTHR47835">
    <property type="entry name" value="HFM1, ATP DEPENDENT DNA HELICASE HOMOLOG"/>
    <property type="match status" value="1"/>
</dbReference>
<dbReference type="OrthoDB" id="5575at2759"/>
<dbReference type="AlphaFoldDB" id="A0A4P9W084"/>
<dbReference type="SMART" id="SM00973">
    <property type="entry name" value="Sec63"/>
    <property type="match status" value="1"/>
</dbReference>
<dbReference type="SUPFAM" id="SSF158702">
    <property type="entry name" value="Sec63 N-terminal domain-like"/>
    <property type="match status" value="1"/>
</dbReference>
<keyword evidence="5" id="KW-0413">Isomerase</keyword>
<name>A0A4P9W084_9FUNG</name>
<protein>
    <recommendedName>
        <fullName evidence="8">DNA 3'-5' helicase</fullName>
        <ecNumber evidence="8">5.6.2.4</ecNumber>
    </recommendedName>
</protein>
<evidence type="ECO:0000256" key="1">
    <source>
        <dbReference type="ARBA" id="ARBA00022741"/>
    </source>
</evidence>
<keyword evidence="4" id="KW-0067">ATP-binding</keyword>
<sequence length="459" mass="50718">SGTEIIESGLHENLIEHLNAESVLGTITSVDNAIEWLKRSFLYVRIQKNPSHYKLKNCSNQDAKLSAEHRLEAICVKDLELLNKFGFINLHPQLRTIKSNANGSAMAKYYIKFKTAAALVQLKPHASLKDMLDVLCKSEEFADIGFRQDKAVLTVLNKNPAIRFPIKGRLSTADLKVNLLIQCTLGSIPFTEPKTMQSMMLEANSVLPHACRISRCLIDIAAEKQDLVMLRNALDLARCLEAKTWETSPLLLKQIDSIGPSLAKLLAAAGISSFRKLESIHPSQIEAALSRNPPFGKKVLELAATIPRPKISVTQAKDNTDPTRVDLFFDLRLENPATAKTSAKRRSLSAFLVVGTSDNVFIDFQQIPIFKLKDGVSIRLKVKLANAQQKIVCSLIHDGCVGLDASTIISPDINPVHFRNLPRNSSAGAIKPAAQKVDGVKKRGDSQYTVVILRNRPTY</sequence>